<dbReference type="AlphaFoldDB" id="A0A2V3IVB5"/>
<dbReference type="GO" id="GO:0071949">
    <property type="term" value="F:FAD binding"/>
    <property type="evidence" value="ECO:0007669"/>
    <property type="project" value="InterPro"/>
</dbReference>
<evidence type="ECO:0000256" key="7">
    <source>
        <dbReference type="SAM" id="MobiDB-lite"/>
    </source>
</evidence>
<protein>
    <recommendedName>
        <fullName evidence="8">FAD-binding domain-containing protein</fullName>
    </recommendedName>
</protein>
<keyword evidence="2" id="KW-0285">Flavoprotein</keyword>
<evidence type="ECO:0000256" key="2">
    <source>
        <dbReference type="ARBA" id="ARBA00022630"/>
    </source>
</evidence>
<comment type="cofactor">
    <cofactor evidence="1">
        <name>FAD</name>
        <dbReference type="ChEBI" id="CHEBI:57692"/>
    </cofactor>
</comment>
<feature type="region of interest" description="Disordered" evidence="7">
    <location>
        <begin position="1"/>
        <end position="33"/>
    </location>
</feature>
<keyword evidence="5" id="KW-0560">Oxidoreductase</keyword>
<evidence type="ECO:0000313" key="10">
    <source>
        <dbReference type="Proteomes" id="UP000247409"/>
    </source>
</evidence>
<keyword evidence="6" id="KW-0503">Monooxygenase</keyword>
<comment type="caution">
    <text evidence="9">The sequence shown here is derived from an EMBL/GenBank/DDBJ whole genome shotgun (WGS) entry which is preliminary data.</text>
</comment>
<dbReference type="InterPro" id="IPR002938">
    <property type="entry name" value="FAD-bd"/>
</dbReference>
<keyword evidence="4" id="KW-0521">NADP</keyword>
<evidence type="ECO:0000256" key="4">
    <source>
        <dbReference type="ARBA" id="ARBA00022857"/>
    </source>
</evidence>
<organism evidence="9 10">
    <name type="scientific">Gracilariopsis chorda</name>
    <dbReference type="NCBI Taxonomy" id="448386"/>
    <lineage>
        <taxon>Eukaryota</taxon>
        <taxon>Rhodophyta</taxon>
        <taxon>Florideophyceae</taxon>
        <taxon>Rhodymeniophycidae</taxon>
        <taxon>Gracilariales</taxon>
        <taxon>Gracilariaceae</taxon>
        <taxon>Gracilariopsis</taxon>
    </lineage>
</organism>
<dbReference type="GO" id="GO:0070189">
    <property type="term" value="P:kynurenine metabolic process"/>
    <property type="evidence" value="ECO:0007669"/>
    <property type="project" value="TreeGrafter"/>
</dbReference>
<evidence type="ECO:0000256" key="5">
    <source>
        <dbReference type="ARBA" id="ARBA00023002"/>
    </source>
</evidence>
<evidence type="ECO:0000256" key="6">
    <source>
        <dbReference type="ARBA" id="ARBA00023033"/>
    </source>
</evidence>
<dbReference type="Gene3D" id="3.50.50.60">
    <property type="entry name" value="FAD/NAD(P)-binding domain"/>
    <property type="match status" value="1"/>
</dbReference>
<dbReference type="Pfam" id="PF01494">
    <property type="entry name" value="FAD_binding_3"/>
    <property type="match status" value="1"/>
</dbReference>
<dbReference type="GO" id="GO:0004502">
    <property type="term" value="F:kynurenine 3-monooxygenase activity"/>
    <property type="evidence" value="ECO:0007669"/>
    <property type="project" value="TreeGrafter"/>
</dbReference>
<feature type="domain" description="FAD-binding" evidence="8">
    <location>
        <begin position="43"/>
        <end position="395"/>
    </location>
</feature>
<gene>
    <name evidence="9" type="ORF">BWQ96_04094</name>
</gene>
<dbReference type="SUPFAM" id="SSF51905">
    <property type="entry name" value="FAD/NAD(P)-binding domain"/>
    <property type="match status" value="1"/>
</dbReference>
<proteinExistence type="predicted"/>
<dbReference type="PANTHER" id="PTHR46028:SF2">
    <property type="entry name" value="KYNURENINE 3-MONOOXYGENASE"/>
    <property type="match status" value="1"/>
</dbReference>
<name>A0A2V3IVB5_9FLOR</name>
<evidence type="ECO:0000313" key="9">
    <source>
        <dbReference type="EMBL" id="PXF46088.1"/>
    </source>
</evidence>
<dbReference type="PANTHER" id="PTHR46028">
    <property type="entry name" value="KYNURENINE 3-MONOOXYGENASE"/>
    <property type="match status" value="1"/>
</dbReference>
<evidence type="ECO:0000256" key="3">
    <source>
        <dbReference type="ARBA" id="ARBA00022827"/>
    </source>
</evidence>
<reference evidence="9 10" key="1">
    <citation type="journal article" date="2018" name="Mol. Biol. Evol.">
        <title>Analysis of the draft genome of the red seaweed Gracilariopsis chorda provides insights into genome size evolution in Rhodophyta.</title>
        <authorList>
            <person name="Lee J."/>
            <person name="Yang E.C."/>
            <person name="Graf L."/>
            <person name="Yang J.H."/>
            <person name="Qiu H."/>
            <person name="Zel Zion U."/>
            <person name="Chan C.X."/>
            <person name="Stephens T.G."/>
            <person name="Weber A.P.M."/>
            <person name="Boo G.H."/>
            <person name="Boo S.M."/>
            <person name="Kim K.M."/>
            <person name="Shin Y."/>
            <person name="Jung M."/>
            <person name="Lee S.J."/>
            <person name="Yim H.S."/>
            <person name="Lee J.H."/>
            <person name="Bhattacharya D."/>
            <person name="Yoon H.S."/>
        </authorList>
    </citation>
    <scope>NUCLEOTIDE SEQUENCE [LARGE SCALE GENOMIC DNA]</scope>
    <source>
        <strain evidence="9 10">SKKU-2015</strain>
        <tissue evidence="9">Whole body</tissue>
    </source>
</reference>
<feature type="compositionally biased region" description="Polar residues" evidence="7">
    <location>
        <begin position="1"/>
        <end position="27"/>
    </location>
</feature>
<evidence type="ECO:0000259" key="8">
    <source>
        <dbReference type="Pfam" id="PF01494"/>
    </source>
</evidence>
<evidence type="ECO:0000256" key="1">
    <source>
        <dbReference type="ARBA" id="ARBA00001974"/>
    </source>
</evidence>
<dbReference type="EMBL" id="NBIV01000044">
    <property type="protein sequence ID" value="PXF46088.1"/>
    <property type="molecule type" value="Genomic_DNA"/>
</dbReference>
<accession>A0A2V3IVB5</accession>
<sequence>MLTAPNSNPQTILSSKPNIDSQSTQPTFAPHATPGKETAIVPLIVGGGPCGLLAAATLHQNGIPCVLLEQARDTTSDPSRAYPITVIQRSRNFLSHLPLLLDALCSKGNVLNDKQRQIVEEDGTVNRIATWGKRTHEPSMSFLRGHLVQTLRDYVQDHCPSVSSYYGYRGIQLQFDDEGIIVQTSADDSKLMFRANILIVCEGRNSTTVHQLRIEEEAGLVNTTSGFNYIKKNSATSSLLRKTIITSPNFTKRFFPDESYPGRITLYGSTKGRTSNRVFSMSAFRLPLGHEELQFRSIASIVLHQDHALWQVDSPRKLYEFVQENFPHTNVTDLIDDFSVKQFLEARTSQYGPVRAIRSLTGTATKSGDGIIVMGDAAHSFPPDLGQGLCAAWEDDSPSWRGILLHSVQA</sequence>
<keyword evidence="3" id="KW-0274">FAD</keyword>
<dbReference type="InterPro" id="IPR036188">
    <property type="entry name" value="FAD/NAD-bd_sf"/>
</dbReference>
<dbReference type="Proteomes" id="UP000247409">
    <property type="component" value="Unassembled WGS sequence"/>
</dbReference>
<dbReference type="PRINTS" id="PR00420">
    <property type="entry name" value="RNGMNOXGNASE"/>
</dbReference>
<dbReference type="OrthoDB" id="655030at2759"/>
<keyword evidence="10" id="KW-1185">Reference proteome</keyword>